<evidence type="ECO:0000256" key="1">
    <source>
        <dbReference type="ARBA" id="ARBA00001964"/>
    </source>
</evidence>
<dbReference type="InterPro" id="IPR033248">
    <property type="entry name" value="Transketolase_C"/>
</dbReference>
<dbReference type="CDD" id="cd02000">
    <property type="entry name" value="TPP_E1_PDC_ADC_BCADC"/>
    <property type="match status" value="1"/>
</dbReference>
<dbReference type="SMART" id="SM00861">
    <property type="entry name" value="Transket_pyr"/>
    <property type="match status" value="1"/>
</dbReference>
<dbReference type="PANTHER" id="PTHR43257:SF2">
    <property type="entry name" value="PYRUVATE DEHYDROGENASE E1 COMPONENT SUBUNIT BETA"/>
    <property type="match status" value="1"/>
</dbReference>
<accession>A0ABS5WB04</accession>
<protein>
    <submittedName>
        <fullName evidence="6">Dehydrogenase</fullName>
    </submittedName>
</protein>
<feature type="domain" description="Transketolase-like pyrimidine-binding" evidence="5">
    <location>
        <begin position="317"/>
        <end position="490"/>
    </location>
</feature>
<dbReference type="InterPro" id="IPR009014">
    <property type="entry name" value="Transketo_C/PFOR_II"/>
</dbReference>
<dbReference type="InterPro" id="IPR005475">
    <property type="entry name" value="Transketolase-like_Pyr-bd"/>
</dbReference>
<dbReference type="PANTHER" id="PTHR43257">
    <property type="entry name" value="PYRUVATE DEHYDROGENASE E1 COMPONENT BETA SUBUNIT"/>
    <property type="match status" value="1"/>
</dbReference>
<gene>
    <name evidence="6" type="ORF">HW347_04780</name>
</gene>
<dbReference type="Pfam" id="PF00676">
    <property type="entry name" value="E1_dh"/>
    <property type="match status" value="1"/>
</dbReference>
<evidence type="ECO:0000256" key="2">
    <source>
        <dbReference type="ARBA" id="ARBA00003906"/>
    </source>
</evidence>
<comment type="caution">
    <text evidence="6">The sequence shown here is derived from an EMBL/GenBank/DDBJ whole genome shotgun (WGS) entry which is preliminary data.</text>
</comment>
<keyword evidence="3" id="KW-0560">Oxidoreductase</keyword>
<dbReference type="Pfam" id="PF02780">
    <property type="entry name" value="Transketolase_C"/>
    <property type="match status" value="1"/>
</dbReference>
<reference evidence="6 7" key="1">
    <citation type="submission" date="2020-06" db="EMBL/GenBank/DDBJ databases">
        <authorList>
            <person name="Isaeva M.P."/>
            <person name="Chernysheva N.Y."/>
        </authorList>
    </citation>
    <scope>NUCLEOTIDE SEQUENCE [LARGE SCALE GENOMIC DNA]</scope>
    <source>
        <strain evidence="6 7">KMM 6746</strain>
    </source>
</reference>
<evidence type="ECO:0000256" key="4">
    <source>
        <dbReference type="ARBA" id="ARBA00023052"/>
    </source>
</evidence>
<sequence length="634" mass="70973">MIEEKMLILLRQGKISKWFSGIGQEAISVGVTNALNEEEYILPMHRNLAVFTTRGIPLYRLFSQWQGKMNGFTKGRDRSFHFGTQDYKIIGMISHLGPQLGVADGIALGDVLQNKKAVTAVFTGEGGTSEGDFHEALNIASVWSLPVIFCIENNGYGLSTPTKEQYNCENLADRALGYGMESYIIDGNNIIEVYTKLKEIAEELREKPRPVLIEFKTFRIRGHEEASGTKYVPEELMTEWGKKDPISNYERFLLKEGILTDEKIEALRVEIETEINENLKLAFEEDEVQSEPEQELQDVYAPFEYQETNPGSVVEHIRLVDAISKGLKQSMEKHSSLVIMGQDVADYGGVFKITEGFMDAFGKERVRNTPICESGIVSAAMGLSINGMKAVVEMQFADFVSSGFNPVVNYLAKSHYRWNEKADVVIRMPCGGDVGAGPFHSQTNEAWFTKTPGLKVAYPAFPYDAKGLLATAINDPNPVLFFEHKALYRSIYQNVPADYYTLPFGKAAKLKEGGDITIVSYGAGVHWALDTLERNPDISADLIDLRTLAPLDMEAIYTSVEKTGKLIILQEDSMFGGIASDISAMVMENKFKYLDGPVKRVASMETPIPFAKKLEDNYLPKNRFYVVLKELLEY</sequence>
<comment type="function">
    <text evidence="2">E1 component of the 2-oxoglutarate dehydrogenase (OGDH) complex which catalyzes the decarboxylation of 2-oxoglutarate, the first step in the conversion of 2-oxoglutarate to succinyl-CoA and CO(2).</text>
</comment>
<dbReference type="Gene3D" id="3.40.50.970">
    <property type="match status" value="2"/>
</dbReference>
<proteinExistence type="predicted"/>
<dbReference type="Proteomes" id="UP000740413">
    <property type="component" value="Unassembled WGS sequence"/>
</dbReference>
<dbReference type="SUPFAM" id="SSF52922">
    <property type="entry name" value="TK C-terminal domain-like"/>
    <property type="match status" value="1"/>
</dbReference>
<reference evidence="7" key="2">
    <citation type="submission" date="2023-07" db="EMBL/GenBank/DDBJ databases">
        <title>Zobellia barbeyronii sp. nov., a new marine flavobacterium, isolated from green and red algae.</title>
        <authorList>
            <person name="Nedashkovskaya O.I."/>
            <person name="Otstavnykh N."/>
            <person name="Zhukova N."/>
            <person name="Guzev K."/>
            <person name="Chausova V."/>
            <person name="Tekutyeva L."/>
            <person name="Mikhailov V."/>
            <person name="Isaeva M."/>
        </authorList>
    </citation>
    <scope>NUCLEOTIDE SEQUENCE [LARGE SCALE GENOMIC DNA]</scope>
    <source>
        <strain evidence="7">KMM 6746</strain>
    </source>
</reference>
<keyword evidence="4" id="KW-0786">Thiamine pyrophosphate</keyword>
<evidence type="ECO:0000256" key="3">
    <source>
        <dbReference type="ARBA" id="ARBA00023002"/>
    </source>
</evidence>
<evidence type="ECO:0000259" key="5">
    <source>
        <dbReference type="SMART" id="SM00861"/>
    </source>
</evidence>
<dbReference type="Gene3D" id="3.40.50.920">
    <property type="match status" value="1"/>
</dbReference>
<dbReference type="SUPFAM" id="SSF52518">
    <property type="entry name" value="Thiamin diphosphate-binding fold (THDP-binding)"/>
    <property type="match status" value="2"/>
</dbReference>
<dbReference type="EMBL" id="JACATN010000002">
    <property type="protein sequence ID" value="MBT2160569.1"/>
    <property type="molecule type" value="Genomic_DNA"/>
</dbReference>
<keyword evidence="7" id="KW-1185">Reference proteome</keyword>
<dbReference type="InterPro" id="IPR029061">
    <property type="entry name" value="THDP-binding"/>
</dbReference>
<dbReference type="Pfam" id="PF02779">
    <property type="entry name" value="Transket_pyr"/>
    <property type="match status" value="1"/>
</dbReference>
<evidence type="ECO:0000313" key="6">
    <source>
        <dbReference type="EMBL" id="MBT2160569.1"/>
    </source>
</evidence>
<dbReference type="CDD" id="cd07036">
    <property type="entry name" value="TPP_PYR_E1-PDHc-beta_like"/>
    <property type="match status" value="1"/>
</dbReference>
<name>A0ABS5WB04_9FLAO</name>
<comment type="cofactor">
    <cofactor evidence="1">
        <name>thiamine diphosphate</name>
        <dbReference type="ChEBI" id="CHEBI:58937"/>
    </cofactor>
</comment>
<organism evidence="6 7">
    <name type="scientific">Zobellia barbeyronii</name>
    <dbReference type="NCBI Taxonomy" id="2748009"/>
    <lineage>
        <taxon>Bacteria</taxon>
        <taxon>Pseudomonadati</taxon>
        <taxon>Bacteroidota</taxon>
        <taxon>Flavobacteriia</taxon>
        <taxon>Flavobacteriales</taxon>
        <taxon>Flavobacteriaceae</taxon>
        <taxon>Zobellia</taxon>
    </lineage>
</organism>
<dbReference type="InterPro" id="IPR001017">
    <property type="entry name" value="DH_E1"/>
</dbReference>
<evidence type="ECO:0000313" key="7">
    <source>
        <dbReference type="Proteomes" id="UP000740413"/>
    </source>
</evidence>